<dbReference type="OrthoDB" id="6118198at2"/>
<gene>
    <name evidence="11" type="primary">gspN</name>
    <name evidence="11" type="ORF">JV46_18980</name>
</gene>
<evidence type="ECO:0000256" key="10">
    <source>
        <dbReference type="ARBA" id="ARBA00030772"/>
    </source>
</evidence>
<dbReference type="GO" id="GO:0015627">
    <property type="term" value="C:type II protein secretion system complex"/>
    <property type="evidence" value="ECO:0007669"/>
    <property type="project" value="InterPro"/>
</dbReference>
<protein>
    <recommendedName>
        <fullName evidence="3">Type II secretion system protein N</fullName>
    </recommendedName>
    <alternativeName>
        <fullName evidence="10">General secretion pathway protein N</fullName>
    </alternativeName>
</protein>
<keyword evidence="8" id="KW-0653">Protein transport</keyword>
<evidence type="ECO:0000256" key="4">
    <source>
        <dbReference type="ARBA" id="ARBA00022448"/>
    </source>
</evidence>
<evidence type="ECO:0000313" key="11">
    <source>
        <dbReference type="EMBL" id="KHF25724.1"/>
    </source>
</evidence>
<evidence type="ECO:0000256" key="9">
    <source>
        <dbReference type="ARBA" id="ARBA00023136"/>
    </source>
</evidence>
<dbReference type="GO" id="GO:0015628">
    <property type="term" value="P:protein secretion by the type II secretion system"/>
    <property type="evidence" value="ECO:0007669"/>
    <property type="project" value="InterPro"/>
</dbReference>
<accession>A0A0B0HCT3</accession>
<comment type="subcellular location">
    <subcellularLocation>
        <location evidence="1">Cell inner membrane</location>
    </subcellularLocation>
</comment>
<dbReference type="Pfam" id="PF01203">
    <property type="entry name" value="T2SSN"/>
    <property type="match status" value="1"/>
</dbReference>
<keyword evidence="5" id="KW-1003">Cell membrane</keyword>
<evidence type="ECO:0000256" key="1">
    <source>
        <dbReference type="ARBA" id="ARBA00004533"/>
    </source>
</evidence>
<evidence type="ECO:0000313" key="12">
    <source>
        <dbReference type="Proteomes" id="UP000030856"/>
    </source>
</evidence>
<dbReference type="GO" id="GO:0005886">
    <property type="term" value="C:plasma membrane"/>
    <property type="evidence" value="ECO:0007669"/>
    <property type="project" value="UniProtKB-SubCell"/>
</dbReference>
<name>A0A0B0HCT3_SOVGS</name>
<evidence type="ECO:0000256" key="8">
    <source>
        <dbReference type="ARBA" id="ARBA00022927"/>
    </source>
</evidence>
<evidence type="ECO:0000256" key="5">
    <source>
        <dbReference type="ARBA" id="ARBA00022475"/>
    </source>
</evidence>
<dbReference type="STRING" id="2340.JV46_18980"/>
<keyword evidence="4" id="KW-0813">Transport</keyword>
<evidence type="ECO:0000256" key="7">
    <source>
        <dbReference type="ARBA" id="ARBA00022692"/>
    </source>
</evidence>
<keyword evidence="9" id="KW-0472">Membrane</keyword>
<keyword evidence="7" id="KW-0812">Transmembrane</keyword>
<dbReference type="RefSeq" id="WP_043115400.1">
    <property type="nucleotide sequence ID" value="NZ_JRAA01000001.1"/>
</dbReference>
<evidence type="ECO:0000256" key="6">
    <source>
        <dbReference type="ARBA" id="ARBA00022519"/>
    </source>
</evidence>
<dbReference type="InterPro" id="IPR022792">
    <property type="entry name" value="T2SS_protein-GspN"/>
</dbReference>
<proteinExistence type="inferred from homology"/>
<dbReference type="EMBL" id="JRAA01000001">
    <property type="protein sequence ID" value="KHF25724.1"/>
    <property type="molecule type" value="Genomic_DNA"/>
</dbReference>
<keyword evidence="12" id="KW-1185">Reference proteome</keyword>
<keyword evidence="6" id="KW-0997">Cell inner membrane</keyword>
<dbReference type="AlphaFoldDB" id="A0A0B0HCT3"/>
<comment type="caution">
    <text evidence="11">The sequence shown here is derived from an EMBL/GenBank/DDBJ whole genome shotgun (WGS) entry which is preliminary data.</text>
</comment>
<organism evidence="11 12">
    <name type="scientific">Solemya velum gill symbiont</name>
    <dbReference type="NCBI Taxonomy" id="2340"/>
    <lineage>
        <taxon>Bacteria</taxon>
        <taxon>Pseudomonadati</taxon>
        <taxon>Pseudomonadota</taxon>
        <taxon>Gammaproteobacteria</taxon>
        <taxon>sulfur-oxidizing symbionts</taxon>
    </lineage>
</organism>
<comment type="similarity">
    <text evidence="2">Belongs to the GSP N family.</text>
</comment>
<evidence type="ECO:0000256" key="3">
    <source>
        <dbReference type="ARBA" id="ARBA00021563"/>
    </source>
</evidence>
<sequence length="256" mass="27921">MNIRLRWIIPAFIILFLFLLLARAPANLLAGQLAQQFPLLSLSGVEGSFWSGRASRVKYDRIDAGELNWSFNPLDLLFASWGNAVELSNAGQFELDGDLSLSPFGSASLSNLHLQTRLAWLLEMSGKHLPGLVLDAEVDALIDDASWSEEQGVKTLEGSVRLTNLTLQPQNLGDFVAEVSINEAGQTLVEFQPLGETGLDASGTLEIGKDGEATLDMTLARLEALGNNAGLVKSLTRAQGERRHFSWQGNINTFLR</sequence>
<evidence type="ECO:0000256" key="2">
    <source>
        <dbReference type="ARBA" id="ARBA00007208"/>
    </source>
</evidence>
<dbReference type="Proteomes" id="UP000030856">
    <property type="component" value="Unassembled WGS sequence"/>
</dbReference>
<reference evidence="11 12" key="1">
    <citation type="journal article" date="2014" name="BMC Genomics">
        <title>The genome of the intracellular bacterium of the coastal bivalve, Solemya velum: a blueprint for thriving in and out of symbiosis.</title>
        <authorList>
            <person name="Dmytrenko O."/>
            <person name="Russell S.L."/>
            <person name="Loo W.T."/>
            <person name="Fontanez K.M."/>
            <person name="Liao L."/>
            <person name="Roeselers G."/>
            <person name="Sharma R."/>
            <person name="Stewart F.J."/>
            <person name="Newton I.L."/>
            <person name="Woyke T."/>
            <person name="Wu D."/>
            <person name="Lang J.M."/>
            <person name="Eisen J.A."/>
            <person name="Cavanaugh C.M."/>
        </authorList>
    </citation>
    <scope>NUCLEOTIDE SEQUENCE [LARGE SCALE GENOMIC DNA]</scope>
    <source>
        <strain evidence="11 12">WH</strain>
    </source>
</reference>